<reference evidence="2 3" key="2">
    <citation type="submission" date="2019-01" db="EMBL/GenBank/DDBJ databases">
        <title>The decoding of complex shrimp genome reveals the adaptation for benthos swimmer, frequently molting mechanism and breeding impact on genome.</title>
        <authorList>
            <person name="Sun Y."/>
            <person name="Gao Y."/>
            <person name="Yu Y."/>
        </authorList>
    </citation>
    <scope>NUCLEOTIDE SEQUENCE [LARGE SCALE GENOMIC DNA]</scope>
    <source>
        <tissue evidence="2">Muscle</tissue>
    </source>
</reference>
<dbReference type="InterPro" id="IPR000477">
    <property type="entry name" value="RT_dom"/>
</dbReference>
<dbReference type="AlphaFoldDB" id="A0A423SLP8"/>
<dbReference type="PANTHER" id="PTHR47027">
    <property type="entry name" value="REVERSE TRANSCRIPTASE DOMAIN-CONTAINING PROTEIN"/>
    <property type="match status" value="1"/>
</dbReference>
<name>A0A423SLP8_PENVA</name>
<accession>A0A423SLP8</accession>
<comment type="caution">
    <text evidence="2">The sequence shown here is derived from an EMBL/GenBank/DDBJ whole genome shotgun (WGS) entry which is preliminary data.</text>
</comment>
<sequence length="579" mass="65650">MAQDLQGYADSRDLKSFFEGTKKIFGPKHTAAGTLLAADNTILTEDYEIQNRWVEHFNTLLNRNSSAQQDFLRNVPQHPPQLWMSLPPTFREFDAALKQMRHGKAGTNIPTEFLTHGGLVLKTRLHSLILKAWEEKQAPNDWKDALLVTIFKKGDRRECGNYRGISLLSIAGKILARILLNRLQIVAEIILPESQCGFRPSRGTIDMIFCARQLQEKSKEQQKPIFNFYDLEKAFDSVPRTAMWSVLNRFGVPEPFVDMIKALHDGMTAKVIHQSNLSAPFPITCGLKQGCVMAPTLFSLYLAAMLYEVPHNNPGVEIKYRLDGGIFKLARLSSQRNTNTINVTELQYADDNAAVAHTQAELQESVDNFHAAYTCFGLTVNKAKTKILAQPRPGENTPVTNITMDGTTIECVKHFPYLGSILSTQSTSSKEIENRLQAGHTAYGRLSTRVFKNKDLTTHTKVMVYNTIIVSTLLYACETWTLYSRDLKKLEQFHQKKLRAIMKIKWNDYVSNTAVLERANITSIEAMIMKHRLRWSGHVVRMEDTRLPKKILFSELNTGDRPRAALCFDLKTQEIPQGS</sequence>
<feature type="domain" description="Reverse transcriptase" evidence="1">
    <location>
        <begin position="131"/>
        <end position="422"/>
    </location>
</feature>
<dbReference type="STRING" id="6689.A0A423SLP8"/>
<dbReference type="Pfam" id="PF00078">
    <property type="entry name" value="RVT_1"/>
    <property type="match status" value="1"/>
</dbReference>
<reference evidence="2 3" key="1">
    <citation type="submission" date="2018-04" db="EMBL/GenBank/DDBJ databases">
        <authorList>
            <person name="Zhang X."/>
            <person name="Yuan J."/>
            <person name="Li F."/>
            <person name="Xiang J."/>
        </authorList>
    </citation>
    <scope>NUCLEOTIDE SEQUENCE [LARGE SCALE GENOMIC DNA]</scope>
    <source>
        <tissue evidence="2">Muscle</tissue>
    </source>
</reference>
<evidence type="ECO:0000313" key="2">
    <source>
        <dbReference type="EMBL" id="ROT65074.1"/>
    </source>
</evidence>
<dbReference type="PROSITE" id="PS50878">
    <property type="entry name" value="RT_POL"/>
    <property type="match status" value="1"/>
</dbReference>
<keyword evidence="2" id="KW-0808">Transferase</keyword>
<dbReference type="Proteomes" id="UP000283509">
    <property type="component" value="Unassembled WGS sequence"/>
</dbReference>
<dbReference type="GO" id="GO:0003964">
    <property type="term" value="F:RNA-directed DNA polymerase activity"/>
    <property type="evidence" value="ECO:0007669"/>
    <property type="project" value="UniProtKB-KW"/>
</dbReference>
<dbReference type="OrthoDB" id="6382851at2759"/>
<dbReference type="SUPFAM" id="SSF56672">
    <property type="entry name" value="DNA/RNA polymerases"/>
    <property type="match status" value="1"/>
</dbReference>
<evidence type="ECO:0000259" key="1">
    <source>
        <dbReference type="PROSITE" id="PS50878"/>
    </source>
</evidence>
<protein>
    <submittedName>
        <fullName evidence="2">Putative RNA-directed DNA polymerase from mobile element jockey-like</fullName>
    </submittedName>
</protein>
<proteinExistence type="predicted"/>
<dbReference type="EMBL" id="QCYY01003148">
    <property type="protein sequence ID" value="ROT65074.1"/>
    <property type="molecule type" value="Genomic_DNA"/>
</dbReference>
<gene>
    <name evidence="2" type="ORF">C7M84_016986</name>
</gene>
<keyword evidence="2" id="KW-0695">RNA-directed DNA polymerase</keyword>
<keyword evidence="3" id="KW-1185">Reference proteome</keyword>
<evidence type="ECO:0000313" key="3">
    <source>
        <dbReference type="Proteomes" id="UP000283509"/>
    </source>
</evidence>
<dbReference type="InterPro" id="IPR043502">
    <property type="entry name" value="DNA/RNA_pol_sf"/>
</dbReference>
<dbReference type="CDD" id="cd01650">
    <property type="entry name" value="RT_nLTR_like"/>
    <property type="match status" value="1"/>
</dbReference>
<keyword evidence="2" id="KW-0548">Nucleotidyltransferase</keyword>
<organism evidence="2 3">
    <name type="scientific">Penaeus vannamei</name>
    <name type="common">Whiteleg shrimp</name>
    <name type="synonym">Litopenaeus vannamei</name>
    <dbReference type="NCBI Taxonomy" id="6689"/>
    <lineage>
        <taxon>Eukaryota</taxon>
        <taxon>Metazoa</taxon>
        <taxon>Ecdysozoa</taxon>
        <taxon>Arthropoda</taxon>
        <taxon>Crustacea</taxon>
        <taxon>Multicrustacea</taxon>
        <taxon>Malacostraca</taxon>
        <taxon>Eumalacostraca</taxon>
        <taxon>Eucarida</taxon>
        <taxon>Decapoda</taxon>
        <taxon>Dendrobranchiata</taxon>
        <taxon>Penaeoidea</taxon>
        <taxon>Penaeidae</taxon>
        <taxon>Penaeus</taxon>
    </lineage>
</organism>
<dbReference type="PANTHER" id="PTHR47027:SF20">
    <property type="entry name" value="REVERSE TRANSCRIPTASE-LIKE PROTEIN WITH RNA-DIRECTED DNA POLYMERASE DOMAIN"/>
    <property type="match status" value="1"/>
</dbReference>